<evidence type="ECO:0000256" key="1">
    <source>
        <dbReference type="SAM" id="Phobius"/>
    </source>
</evidence>
<dbReference type="Proteomes" id="UP000233526">
    <property type="component" value="Unassembled WGS sequence"/>
</dbReference>
<dbReference type="InterPro" id="IPR019670">
    <property type="entry name" value="DUF2523"/>
</dbReference>
<organism evidence="2 3">
    <name type="scientific">Aeromonas sobria</name>
    <dbReference type="NCBI Taxonomy" id="646"/>
    <lineage>
        <taxon>Bacteria</taxon>
        <taxon>Pseudomonadati</taxon>
        <taxon>Pseudomonadota</taxon>
        <taxon>Gammaproteobacteria</taxon>
        <taxon>Aeromonadales</taxon>
        <taxon>Aeromonadaceae</taxon>
        <taxon>Aeromonas</taxon>
    </lineage>
</organism>
<keyword evidence="1" id="KW-0812">Transmembrane</keyword>
<evidence type="ECO:0000313" key="2">
    <source>
        <dbReference type="EMBL" id="PKQ74329.1"/>
    </source>
</evidence>
<dbReference type="RefSeq" id="WP_068978577.1">
    <property type="nucleotide sequence ID" value="NZ_CAWNSS010000056.1"/>
</dbReference>
<gene>
    <name evidence="2" type="ORF">AOX56_05500</name>
</gene>
<dbReference type="AlphaFoldDB" id="A0A2N3IRK6"/>
<feature type="transmembrane region" description="Helical" evidence="1">
    <location>
        <begin position="76"/>
        <end position="101"/>
    </location>
</feature>
<dbReference type="Pfam" id="PF10734">
    <property type="entry name" value="DUF2523"/>
    <property type="match status" value="1"/>
</dbReference>
<reference evidence="2 3" key="1">
    <citation type="journal article" date="2017" name="Front. Microbiol.">
        <title>Strong Genomic and Phenotypic Heterogeneity in the Aeromonas sobria Species Complex.</title>
        <authorList>
            <person name="Gauthier J."/>
            <person name="Vincent A.T."/>
            <person name="Charette S.J."/>
            <person name="Derome N."/>
        </authorList>
    </citation>
    <scope>NUCLEOTIDE SEQUENCE [LARGE SCALE GENOMIC DNA]</scope>
    <source>
        <strain evidence="2 3">JF2635</strain>
    </source>
</reference>
<name>A0A2N3IRK6_AERSO</name>
<keyword evidence="1" id="KW-1133">Transmembrane helix</keyword>
<keyword evidence="1" id="KW-0472">Membrane</keyword>
<protein>
    <recommendedName>
        <fullName evidence="4">DUF2523 domain-containing protein</fullName>
    </recommendedName>
</protein>
<accession>A0A2N3IRK6</accession>
<sequence length="110" mass="13038">MELLDSFRKWLKDMIESIILWVVHFFQAIFQWFEDILLTTLEKILAGIRFVISSIPMPDFLQYSLQDLFNYIPSDVVYFLNMSGIAQAFLFISMGVAFRLVRKVATLFQW</sequence>
<dbReference type="EMBL" id="LJZX01000056">
    <property type="protein sequence ID" value="PKQ74329.1"/>
    <property type="molecule type" value="Genomic_DNA"/>
</dbReference>
<proteinExistence type="predicted"/>
<evidence type="ECO:0000313" key="3">
    <source>
        <dbReference type="Proteomes" id="UP000233526"/>
    </source>
</evidence>
<evidence type="ECO:0008006" key="4">
    <source>
        <dbReference type="Google" id="ProtNLM"/>
    </source>
</evidence>
<comment type="caution">
    <text evidence="2">The sequence shown here is derived from an EMBL/GenBank/DDBJ whole genome shotgun (WGS) entry which is preliminary data.</text>
</comment>